<evidence type="ECO:0000259" key="1">
    <source>
        <dbReference type="Pfam" id="PF05050"/>
    </source>
</evidence>
<feature type="domain" description="Methyltransferase FkbM" evidence="1">
    <location>
        <begin position="94"/>
        <end position="235"/>
    </location>
</feature>
<dbReference type="Proteomes" id="UP000317122">
    <property type="component" value="Unassembled WGS sequence"/>
</dbReference>
<dbReference type="Pfam" id="PF05050">
    <property type="entry name" value="Methyltransf_21"/>
    <property type="match status" value="1"/>
</dbReference>
<dbReference type="InterPro" id="IPR053188">
    <property type="entry name" value="FkbM_Methyltransferase"/>
</dbReference>
<dbReference type="PANTHER" id="PTHR36973:SF4">
    <property type="entry name" value="NODULATION PROTEIN"/>
    <property type="match status" value="1"/>
</dbReference>
<dbReference type="Gene3D" id="3.40.50.150">
    <property type="entry name" value="Vaccinia Virus protein VP39"/>
    <property type="match status" value="1"/>
</dbReference>
<reference evidence="2 3" key="1">
    <citation type="journal article" date="2015" name="Stand. Genomic Sci.">
        <title>Genomic Encyclopedia of Bacterial and Archaeal Type Strains, Phase III: the genomes of soil and plant-associated and newly described type strains.</title>
        <authorList>
            <person name="Whitman W.B."/>
            <person name="Woyke T."/>
            <person name="Klenk H.P."/>
            <person name="Zhou Y."/>
            <person name="Lilburn T.G."/>
            <person name="Beck B.J."/>
            <person name="De Vos P."/>
            <person name="Vandamme P."/>
            <person name="Eisen J.A."/>
            <person name="Garrity G."/>
            <person name="Hugenholtz P."/>
            <person name="Kyrpides N.C."/>
        </authorList>
    </citation>
    <scope>NUCLEOTIDE SEQUENCE [LARGE SCALE GENOMIC DNA]</scope>
    <source>
        <strain evidence="2 3">CGMCC 1.2546</strain>
    </source>
</reference>
<dbReference type="AlphaFoldDB" id="A0A562NSY8"/>
<dbReference type="GO" id="GO:0008171">
    <property type="term" value="F:O-methyltransferase activity"/>
    <property type="evidence" value="ECO:0007669"/>
    <property type="project" value="TreeGrafter"/>
</dbReference>
<keyword evidence="2" id="KW-0489">Methyltransferase</keyword>
<protein>
    <submittedName>
        <fullName evidence="2">FkbM family methyltransferase</fullName>
    </submittedName>
</protein>
<dbReference type="InterPro" id="IPR006342">
    <property type="entry name" value="FkbM_mtfrase"/>
</dbReference>
<evidence type="ECO:0000313" key="2">
    <source>
        <dbReference type="EMBL" id="TWI34806.1"/>
    </source>
</evidence>
<keyword evidence="2" id="KW-0808">Transferase</keyword>
<gene>
    <name evidence="2" type="ORF">IQ26_03464</name>
</gene>
<dbReference type="GO" id="GO:0032259">
    <property type="term" value="P:methylation"/>
    <property type="evidence" value="ECO:0007669"/>
    <property type="project" value="UniProtKB-KW"/>
</dbReference>
<keyword evidence="3" id="KW-1185">Reference proteome</keyword>
<dbReference type="PANTHER" id="PTHR36973">
    <property type="entry name" value="SLL1456 PROTEIN-RELATED"/>
    <property type="match status" value="1"/>
</dbReference>
<comment type="caution">
    <text evidence="2">The sequence shown here is derived from an EMBL/GenBank/DDBJ whole genome shotgun (WGS) entry which is preliminary data.</text>
</comment>
<sequence>MTANNLFIRQLTSTRVIRRIRKVSIFFQSDFAMSVKYAAGVLLRKSWKCQLKVEGVYLYVRPGTPDLDVCCSSLGDEFSEIANIARDTHKFIVDAGGYIGSSAIFFARRFPESRIIVLEPDVENFGIAQLNCRPYQNVEVWNLALAGNAGRAKLRDRGTGAWGYTVVEEPTDCDTRIRGTVDLITVDHIVEMCAVQGIDILKLDIEGGEYSLLEDVPGWIQRCDVIVAELHDRIKSGCTEMFYKAMKGRTQFHLAGEKVASVSDAITT</sequence>
<evidence type="ECO:0000313" key="3">
    <source>
        <dbReference type="Proteomes" id="UP000317122"/>
    </source>
</evidence>
<accession>A0A562NSY8</accession>
<dbReference type="EMBL" id="VLKT01000020">
    <property type="protein sequence ID" value="TWI34806.1"/>
    <property type="molecule type" value="Genomic_DNA"/>
</dbReference>
<dbReference type="NCBIfam" id="TIGR01444">
    <property type="entry name" value="fkbM_fam"/>
    <property type="match status" value="1"/>
</dbReference>
<proteinExistence type="predicted"/>
<dbReference type="SUPFAM" id="SSF53335">
    <property type="entry name" value="S-adenosyl-L-methionine-dependent methyltransferases"/>
    <property type="match status" value="1"/>
</dbReference>
<organism evidence="2 3">
    <name type="scientific">Mesorhizobium tianshanense</name>
    <dbReference type="NCBI Taxonomy" id="39844"/>
    <lineage>
        <taxon>Bacteria</taxon>
        <taxon>Pseudomonadati</taxon>
        <taxon>Pseudomonadota</taxon>
        <taxon>Alphaproteobacteria</taxon>
        <taxon>Hyphomicrobiales</taxon>
        <taxon>Phyllobacteriaceae</taxon>
        <taxon>Mesorhizobium</taxon>
    </lineage>
</organism>
<dbReference type="InterPro" id="IPR029063">
    <property type="entry name" value="SAM-dependent_MTases_sf"/>
</dbReference>
<name>A0A562NSY8_9HYPH</name>